<evidence type="ECO:0000256" key="11">
    <source>
        <dbReference type="SAM" id="Phobius"/>
    </source>
</evidence>
<dbReference type="GO" id="GO:0017004">
    <property type="term" value="P:cytochrome complex assembly"/>
    <property type="evidence" value="ECO:0007669"/>
    <property type="project" value="UniProtKB-KW"/>
</dbReference>
<dbReference type="PRINTS" id="PR01410">
    <property type="entry name" value="CCBIOGENESIS"/>
</dbReference>
<evidence type="ECO:0000313" key="14">
    <source>
        <dbReference type="EMBL" id="RCK25266.1"/>
    </source>
</evidence>
<keyword evidence="8 11" id="KW-0472">Membrane</keyword>
<evidence type="ECO:0000313" key="15">
    <source>
        <dbReference type="Proteomes" id="UP000253061"/>
    </source>
</evidence>
<comment type="subcellular location">
    <subcellularLocation>
        <location evidence="1">Cell inner membrane</location>
        <topology evidence="1">Multi-pass membrane protein</topology>
    </subcellularLocation>
</comment>
<keyword evidence="3" id="KW-1003">Cell membrane</keyword>
<feature type="transmembrane region" description="Helical" evidence="11">
    <location>
        <begin position="6"/>
        <end position="29"/>
    </location>
</feature>
<dbReference type="PANTHER" id="PTHR43653">
    <property type="entry name" value="CYTOCHROME C ASSEMBLY PROTEIN-RELATED"/>
    <property type="match status" value="1"/>
</dbReference>
<dbReference type="GO" id="GO:0020037">
    <property type="term" value="F:heme binding"/>
    <property type="evidence" value="ECO:0007669"/>
    <property type="project" value="InterPro"/>
</dbReference>
<feature type="transmembrane region" description="Helical" evidence="11">
    <location>
        <begin position="69"/>
        <end position="92"/>
    </location>
</feature>
<keyword evidence="6" id="KW-0201">Cytochrome c-type biogenesis</keyword>
<feature type="transmembrane region" description="Helical" evidence="11">
    <location>
        <begin position="112"/>
        <end position="142"/>
    </location>
</feature>
<dbReference type="GO" id="GO:0005886">
    <property type="term" value="C:plasma membrane"/>
    <property type="evidence" value="ECO:0007669"/>
    <property type="project" value="UniProtKB-SubCell"/>
</dbReference>
<dbReference type="PANTHER" id="PTHR43653:SF1">
    <property type="entry name" value="CYTOCHROME C-TYPE BIOGENESIS PROTEIN CCMF"/>
    <property type="match status" value="1"/>
</dbReference>
<dbReference type="EMBL" id="JPWB01000001">
    <property type="protein sequence ID" value="RCK25266.1"/>
    <property type="molecule type" value="Genomic_DNA"/>
</dbReference>
<evidence type="ECO:0000256" key="7">
    <source>
        <dbReference type="ARBA" id="ARBA00022989"/>
    </source>
</evidence>
<name>A0A367VJD1_9PROT</name>
<keyword evidence="7 11" id="KW-1133">Transmembrane helix</keyword>
<feature type="transmembrane region" description="Helical" evidence="11">
    <location>
        <begin position="281"/>
        <end position="299"/>
    </location>
</feature>
<sequence>MLAELGHFALLLMVVTGIGQAVLFSPLWIHSSLRMLRPQTSTATPQGSPELPDDDPVGATGTAAKPANLFLLPAVILLLGLLAEGALLNAFIVSDFTLPVVTDVSHSSTPMLYRIGAAFTPDGGAMLVWLVALSLVNLLLALQMGKSAKTGDDHFGRNALSILGLLIAVLGVVTLIDADPFLRSSVAPLDGRGMNPQSQDLLKVLREPFLYLGLAGLAGIFALTLAGLLDRRIDRQLAETMRSWTIGSWVCLGTAIAINAYRSYSEQAWGGWWYWDTAENSLLLPWLLATALLHCRAVLEKTETLRGWTAFLGITALAVGWFGVYLTRSGLFVPLPETQLLPSDSTGLLVSFCAVFAGAYYLFWRSVDQMATSRYFEVISRESAMFLNSVMLALVAAVVLIGTIYPLVLKWITGDPITVGSPFYLKVLVPIVLPLLFLMAFAPALRWRQDEIWMIGRRMKLAAILSLITVLFVSIRFIEMSPAPLIGIGLAGWVLTASLSDLWARLWRHPEHGESKYRNLQLLGPRYVSMTLAHIGLAILIAGGSASSIWEEQVVVSARAGQSIQAGPYNLQYEGVSLLAGENYATRQATFILYRHSLPVTELFPEIRYYPTRGVETREADIWHGRDGDLHVSIGDRADDGGRVVTVHYLPMMPWVWGGMLLMLIGGCFSILTRVVLRLKNTGVPAS</sequence>
<dbReference type="GO" id="GO:0015232">
    <property type="term" value="F:heme transmembrane transporter activity"/>
    <property type="evidence" value="ECO:0007669"/>
    <property type="project" value="InterPro"/>
</dbReference>
<feature type="transmembrane region" description="Helical" evidence="11">
    <location>
        <begin position="655"/>
        <end position="677"/>
    </location>
</feature>
<feature type="transmembrane region" description="Helical" evidence="11">
    <location>
        <begin position="459"/>
        <end position="478"/>
    </location>
</feature>
<feature type="transmembrane region" description="Helical" evidence="11">
    <location>
        <begin position="154"/>
        <end position="176"/>
    </location>
</feature>
<evidence type="ECO:0000256" key="1">
    <source>
        <dbReference type="ARBA" id="ARBA00004429"/>
    </source>
</evidence>
<reference evidence="14 15" key="1">
    <citation type="submission" date="2014-07" db="EMBL/GenBank/DDBJ databases">
        <title>Draft genome sequence of Thalassospira profundimaris R8-17.</title>
        <authorList>
            <person name="Lai Q."/>
            <person name="Shao Z."/>
        </authorList>
    </citation>
    <scope>NUCLEOTIDE SEQUENCE [LARGE SCALE GENOMIC DNA]</scope>
    <source>
        <strain evidence="14 15">R8-17</strain>
    </source>
</reference>
<dbReference type="Proteomes" id="UP000253061">
    <property type="component" value="Unassembled WGS sequence"/>
</dbReference>
<dbReference type="InterPro" id="IPR002541">
    <property type="entry name" value="Cyt_c_assembly"/>
</dbReference>
<keyword evidence="5 11" id="KW-0812">Transmembrane</keyword>
<comment type="similarity">
    <text evidence="2">Belongs to the CcmF/CycK/Ccl1/NrfE/CcsA family.</text>
</comment>
<feature type="transmembrane region" description="Helical" evidence="11">
    <location>
        <begin position="308"/>
        <end position="326"/>
    </location>
</feature>
<gene>
    <name evidence="14" type="ORF">TH6_01165</name>
</gene>
<dbReference type="Pfam" id="PF01578">
    <property type="entry name" value="Cytochrom_C_asm"/>
    <property type="match status" value="1"/>
</dbReference>
<evidence type="ECO:0000256" key="2">
    <source>
        <dbReference type="ARBA" id="ARBA00009186"/>
    </source>
</evidence>
<evidence type="ECO:0000256" key="10">
    <source>
        <dbReference type="SAM" id="MobiDB-lite"/>
    </source>
</evidence>
<protein>
    <submittedName>
        <fullName evidence="14">Cytochrome C biogenesis protein CycK</fullName>
    </submittedName>
</protein>
<feature type="region of interest" description="Disordered" evidence="10">
    <location>
        <begin position="39"/>
        <end position="58"/>
    </location>
</feature>
<accession>A0A367VJD1</accession>
<evidence type="ECO:0000256" key="6">
    <source>
        <dbReference type="ARBA" id="ARBA00022748"/>
    </source>
</evidence>
<feature type="transmembrane region" description="Helical" evidence="11">
    <location>
        <begin position="484"/>
        <end position="506"/>
    </location>
</feature>
<evidence type="ECO:0000256" key="5">
    <source>
        <dbReference type="ARBA" id="ARBA00022692"/>
    </source>
</evidence>
<dbReference type="InterPro" id="IPR032523">
    <property type="entry name" value="CcmF_C"/>
</dbReference>
<feature type="domain" description="Cytochrome c assembly protein" evidence="12">
    <location>
        <begin position="125"/>
        <end position="329"/>
    </location>
</feature>
<dbReference type="Pfam" id="PF16327">
    <property type="entry name" value="CcmF_C"/>
    <property type="match status" value="1"/>
</dbReference>
<evidence type="ECO:0000259" key="12">
    <source>
        <dbReference type="Pfam" id="PF01578"/>
    </source>
</evidence>
<evidence type="ECO:0000256" key="9">
    <source>
        <dbReference type="ARBA" id="ARBA00037230"/>
    </source>
</evidence>
<feature type="transmembrane region" description="Helical" evidence="11">
    <location>
        <begin position="527"/>
        <end position="550"/>
    </location>
</feature>
<comment type="caution">
    <text evidence="14">The sequence shown here is derived from an EMBL/GenBank/DDBJ whole genome shotgun (WGS) entry which is preliminary data.</text>
</comment>
<feature type="transmembrane region" description="Helical" evidence="11">
    <location>
        <begin position="209"/>
        <end position="229"/>
    </location>
</feature>
<feature type="transmembrane region" description="Helical" evidence="11">
    <location>
        <begin position="385"/>
        <end position="407"/>
    </location>
</feature>
<evidence type="ECO:0000259" key="13">
    <source>
        <dbReference type="Pfam" id="PF16327"/>
    </source>
</evidence>
<evidence type="ECO:0000256" key="3">
    <source>
        <dbReference type="ARBA" id="ARBA00022475"/>
    </source>
</evidence>
<dbReference type="PRINTS" id="PR01411">
    <property type="entry name" value="CCMFBIOGNSIS"/>
</dbReference>
<keyword evidence="4" id="KW-0997">Cell inner membrane</keyword>
<dbReference type="InterPro" id="IPR003567">
    <property type="entry name" value="Cyt_c_biogenesis"/>
</dbReference>
<proteinExistence type="inferred from homology"/>
<evidence type="ECO:0000256" key="8">
    <source>
        <dbReference type="ARBA" id="ARBA00023136"/>
    </source>
</evidence>
<dbReference type="RefSeq" id="WP_062956645.1">
    <property type="nucleotide sequence ID" value="NZ_JPWB01000001.1"/>
</dbReference>
<comment type="function">
    <text evidence="9">Required for the biogenesis of c-type cytochromes. Possible subunit of a heme lyase.</text>
</comment>
<feature type="transmembrane region" description="Helical" evidence="11">
    <location>
        <begin position="346"/>
        <end position="364"/>
    </location>
</feature>
<organism evidence="14 15">
    <name type="scientific">Thalassospira profundimaris</name>
    <dbReference type="NCBI Taxonomy" id="502049"/>
    <lineage>
        <taxon>Bacteria</taxon>
        <taxon>Pseudomonadati</taxon>
        <taxon>Pseudomonadota</taxon>
        <taxon>Alphaproteobacteria</taxon>
        <taxon>Rhodospirillales</taxon>
        <taxon>Thalassospiraceae</taxon>
        <taxon>Thalassospira</taxon>
    </lineage>
</organism>
<feature type="transmembrane region" description="Helical" evidence="11">
    <location>
        <begin position="427"/>
        <end position="447"/>
    </location>
</feature>
<feature type="transmembrane region" description="Helical" evidence="11">
    <location>
        <begin position="241"/>
        <end position="261"/>
    </location>
</feature>
<evidence type="ECO:0000256" key="4">
    <source>
        <dbReference type="ARBA" id="ARBA00022519"/>
    </source>
</evidence>
<dbReference type="InterPro" id="IPR003568">
    <property type="entry name" value="Cyt_c_biogenesis_CcmF"/>
</dbReference>
<feature type="domain" description="Cytochrome c-type biogenesis protein CcmF C-terminal" evidence="13">
    <location>
        <begin position="350"/>
        <end position="674"/>
    </location>
</feature>
<dbReference type="AlphaFoldDB" id="A0A367VJD1"/>